<feature type="compositionally biased region" description="Low complexity" evidence="1">
    <location>
        <begin position="137"/>
        <end position="146"/>
    </location>
</feature>
<accession>A0A1D1V1I5</accession>
<evidence type="ECO:0000256" key="1">
    <source>
        <dbReference type="SAM" id="MobiDB-lite"/>
    </source>
</evidence>
<dbReference type="Proteomes" id="UP000186922">
    <property type="component" value="Unassembled WGS sequence"/>
</dbReference>
<proteinExistence type="predicted"/>
<name>A0A1D1V1I5_RAMVA</name>
<dbReference type="PROSITE" id="PS50196">
    <property type="entry name" value="RANBD1"/>
    <property type="match status" value="1"/>
</dbReference>
<feature type="compositionally biased region" description="Polar residues" evidence="1">
    <location>
        <begin position="114"/>
        <end position="128"/>
    </location>
</feature>
<feature type="domain" description="RanBD1" evidence="2">
    <location>
        <begin position="373"/>
        <end position="507"/>
    </location>
</feature>
<evidence type="ECO:0000313" key="3">
    <source>
        <dbReference type="EMBL" id="GAU93812.1"/>
    </source>
</evidence>
<evidence type="ECO:0000259" key="2">
    <source>
        <dbReference type="PROSITE" id="PS50196"/>
    </source>
</evidence>
<dbReference type="SUPFAM" id="SSF50729">
    <property type="entry name" value="PH domain-like"/>
    <property type="match status" value="1"/>
</dbReference>
<dbReference type="OrthoDB" id="10062131at2759"/>
<feature type="compositionally biased region" description="Basic and acidic residues" evidence="1">
    <location>
        <begin position="222"/>
        <end position="232"/>
    </location>
</feature>
<dbReference type="InterPro" id="IPR000156">
    <property type="entry name" value="Ran_bind_dom"/>
</dbReference>
<gene>
    <name evidence="3" type="primary">RvY_05694-1</name>
    <name evidence="3" type="synonym">RvY_05694.1</name>
    <name evidence="3" type="ORF">RvY_05694</name>
</gene>
<sequence length="507" mass="53986">MSRVNEMILRFVDYDDYGDTSKESVTGFFQSIGVLNAAFQKRINQLTSIHPCVPLGATLQEYIKHQQDLEDKYGVFIEQRTVRLPDRQHTIHPDASSQSQASSAPVKSSAVTSGSETPPATTNSSKFTGFNMDAFKSSKSSSSADVSPPPSDPPVSSKKRRAEDDDGRSRKTVTEPESMSSQKGDKEEVSKGLSSGRSLTQNASGFFSVKPRPSSSSSTQGDSDKSGEEPKESVFAGFGGLSQNSSSADKPAAPALNFGSLFGSGGSSFPSTSTSNSTSTSKDSLSTAPAFPSFFGSLNKDSSETNKDTNSTESTNKTGFTGFAGFSSVAGSSSGFSLGGFKFGEMSKVPTANAAAEDEDNDDEGGVDKDEVDVVPVVPVEDQEVAEPDALVSKKCRVLYLDDGAWKTRGTGTAHLKSIDDNAVQLIVRAATSLGAVLLNARVGKDTRITRNSRKGKGSNSESVDIFCLPNPVFKGVKEDKPYQFVLKFKDEKEANEFYGVVESVRK</sequence>
<reference evidence="3 4" key="1">
    <citation type="journal article" date="2016" name="Nat. Commun.">
        <title>Extremotolerant tardigrade genome and improved radiotolerance of human cultured cells by tardigrade-unique protein.</title>
        <authorList>
            <person name="Hashimoto T."/>
            <person name="Horikawa D.D."/>
            <person name="Saito Y."/>
            <person name="Kuwahara H."/>
            <person name="Kozuka-Hata H."/>
            <person name="Shin-I T."/>
            <person name="Minakuchi Y."/>
            <person name="Ohishi K."/>
            <person name="Motoyama A."/>
            <person name="Aizu T."/>
            <person name="Enomoto A."/>
            <person name="Kondo K."/>
            <person name="Tanaka S."/>
            <person name="Hara Y."/>
            <person name="Koshikawa S."/>
            <person name="Sagara H."/>
            <person name="Miura T."/>
            <person name="Yokobori S."/>
            <person name="Miyagawa K."/>
            <person name="Suzuki Y."/>
            <person name="Kubo T."/>
            <person name="Oyama M."/>
            <person name="Kohara Y."/>
            <person name="Fujiyama A."/>
            <person name="Arakawa K."/>
            <person name="Katayama T."/>
            <person name="Toyoda A."/>
            <person name="Kunieda T."/>
        </authorList>
    </citation>
    <scope>NUCLEOTIDE SEQUENCE [LARGE SCALE GENOMIC DNA]</scope>
    <source>
        <strain evidence="3 4">YOKOZUNA-1</strain>
    </source>
</reference>
<feature type="compositionally biased region" description="Low complexity" evidence="1">
    <location>
        <begin position="95"/>
        <end position="113"/>
    </location>
</feature>
<feature type="compositionally biased region" description="Low complexity" evidence="1">
    <location>
        <begin position="256"/>
        <end position="287"/>
    </location>
</feature>
<evidence type="ECO:0000313" key="4">
    <source>
        <dbReference type="Proteomes" id="UP000186922"/>
    </source>
</evidence>
<feature type="compositionally biased region" description="Polar residues" evidence="1">
    <location>
        <begin position="192"/>
        <end position="205"/>
    </location>
</feature>
<organism evidence="3 4">
    <name type="scientific">Ramazzottius varieornatus</name>
    <name type="common">Water bear</name>
    <name type="synonym">Tardigrade</name>
    <dbReference type="NCBI Taxonomy" id="947166"/>
    <lineage>
        <taxon>Eukaryota</taxon>
        <taxon>Metazoa</taxon>
        <taxon>Ecdysozoa</taxon>
        <taxon>Tardigrada</taxon>
        <taxon>Eutardigrada</taxon>
        <taxon>Parachela</taxon>
        <taxon>Hypsibioidea</taxon>
        <taxon>Ramazzottiidae</taxon>
        <taxon>Ramazzottius</taxon>
    </lineage>
</organism>
<dbReference type="STRING" id="947166.A0A1D1V1I5"/>
<dbReference type="SMART" id="SM00160">
    <property type="entry name" value="RanBD"/>
    <property type="match status" value="1"/>
</dbReference>
<dbReference type="EMBL" id="BDGG01000002">
    <property type="protein sequence ID" value="GAU93812.1"/>
    <property type="molecule type" value="Genomic_DNA"/>
</dbReference>
<dbReference type="Pfam" id="PF00638">
    <property type="entry name" value="Ran_BP1"/>
    <property type="match status" value="1"/>
</dbReference>
<protein>
    <recommendedName>
        <fullName evidence="2">RanBD1 domain-containing protein</fullName>
    </recommendedName>
</protein>
<feature type="compositionally biased region" description="Low complexity" evidence="1">
    <location>
        <begin position="208"/>
        <end position="221"/>
    </location>
</feature>
<dbReference type="InterPro" id="IPR011993">
    <property type="entry name" value="PH-like_dom_sf"/>
</dbReference>
<feature type="compositionally biased region" description="Basic and acidic residues" evidence="1">
    <location>
        <begin position="161"/>
        <end position="174"/>
    </location>
</feature>
<dbReference type="AlphaFoldDB" id="A0A1D1V1I5"/>
<dbReference type="Gene3D" id="2.30.29.30">
    <property type="entry name" value="Pleckstrin-homology domain (PH domain)/Phosphotyrosine-binding domain (PTB)"/>
    <property type="match status" value="1"/>
</dbReference>
<keyword evidence="4" id="KW-1185">Reference proteome</keyword>
<feature type="region of interest" description="Disordered" evidence="1">
    <location>
        <begin position="90"/>
        <end position="320"/>
    </location>
</feature>
<comment type="caution">
    <text evidence="3">The sequence shown here is derived from an EMBL/GenBank/DDBJ whole genome shotgun (WGS) entry which is preliminary data.</text>
</comment>